<feature type="transmembrane region" description="Helical" evidence="2">
    <location>
        <begin position="130"/>
        <end position="156"/>
    </location>
</feature>
<feature type="region of interest" description="Disordered" evidence="1">
    <location>
        <begin position="21"/>
        <end position="41"/>
    </location>
</feature>
<feature type="compositionally biased region" description="Polar residues" evidence="1">
    <location>
        <begin position="218"/>
        <end position="232"/>
    </location>
</feature>
<evidence type="ECO:0000313" key="4">
    <source>
        <dbReference type="Proteomes" id="UP001302126"/>
    </source>
</evidence>
<feature type="compositionally biased region" description="Polar residues" evidence="1">
    <location>
        <begin position="97"/>
        <end position="108"/>
    </location>
</feature>
<dbReference type="Proteomes" id="UP001302126">
    <property type="component" value="Unassembled WGS sequence"/>
</dbReference>
<feature type="compositionally biased region" description="Low complexity" evidence="1">
    <location>
        <begin position="233"/>
        <end position="264"/>
    </location>
</feature>
<reference evidence="3" key="1">
    <citation type="journal article" date="2023" name="Mol. Phylogenet. Evol.">
        <title>Genome-scale phylogeny and comparative genomics of the fungal order Sordariales.</title>
        <authorList>
            <person name="Hensen N."/>
            <person name="Bonometti L."/>
            <person name="Westerberg I."/>
            <person name="Brannstrom I.O."/>
            <person name="Guillou S."/>
            <person name="Cros-Aarteil S."/>
            <person name="Calhoun S."/>
            <person name="Haridas S."/>
            <person name="Kuo A."/>
            <person name="Mondo S."/>
            <person name="Pangilinan J."/>
            <person name="Riley R."/>
            <person name="LaButti K."/>
            <person name="Andreopoulos B."/>
            <person name="Lipzen A."/>
            <person name="Chen C."/>
            <person name="Yan M."/>
            <person name="Daum C."/>
            <person name="Ng V."/>
            <person name="Clum A."/>
            <person name="Steindorff A."/>
            <person name="Ohm R.A."/>
            <person name="Martin F."/>
            <person name="Silar P."/>
            <person name="Natvig D.O."/>
            <person name="Lalanne C."/>
            <person name="Gautier V."/>
            <person name="Ament-Velasquez S.L."/>
            <person name="Kruys A."/>
            <person name="Hutchinson M.I."/>
            <person name="Powell A.J."/>
            <person name="Barry K."/>
            <person name="Miller A.N."/>
            <person name="Grigoriev I.V."/>
            <person name="Debuchy R."/>
            <person name="Gladieux P."/>
            <person name="Hiltunen Thoren M."/>
            <person name="Johannesson H."/>
        </authorList>
    </citation>
    <scope>NUCLEOTIDE SEQUENCE</scope>
    <source>
        <strain evidence="3">PSN309</strain>
    </source>
</reference>
<evidence type="ECO:0000256" key="1">
    <source>
        <dbReference type="SAM" id="MobiDB-lite"/>
    </source>
</evidence>
<feature type="compositionally biased region" description="Basic and acidic residues" evidence="1">
    <location>
        <begin position="110"/>
        <end position="121"/>
    </location>
</feature>
<keyword evidence="2" id="KW-1133">Transmembrane helix</keyword>
<keyword evidence="2" id="KW-0472">Membrane</keyword>
<evidence type="ECO:0000256" key="2">
    <source>
        <dbReference type="SAM" id="Phobius"/>
    </source>
</evidence>
<dbReference type="AlphaFoldDB" id="A0AAN6WNQ2"/>
<evidence type="ECO:0000313" key="3">
    <source>
        <dbReference type="EMBL" id="KAK4185219.1"/>
    </source>
</evidence>
<proteinExistence type="predicted"/>
<dbReference type="EMBL" id="MU864457">
    <property type="protein sequence ID" value="KAK4185219.1"/>
    <property type="molecule type" value="Genomic_DNA"/>
</dbReference>
<name>A0AAN6WNQ2_9PEZI</name>
<comment type="caution">
    <text evidence="3">The sequence shown here is derived from an EMBL/GenBank/DDBJ whole genome shotgun (WGS) entry which is preliminary data.</text>
</comment>
<feature type="compositionally biased region" description="Low complexity" evidence="1">
    <location>
        <begin position="198"/>
        <end position="207"/>
    </location>
</feature>
<reference evidence="3" key="2">
    <citation type="submission" date="2023-05" db="EMBL/GenBank/DDBJ databases">
        <authorList>
            <consortium name="Lawrence Berkeley National Laboratory"/>
            <person name="Steindorff A."/>
            <person name="Hensen N."/>
            <person name="Bonometti L."/>
            <person name="Westerberg I."/>
            <person name="Brannstrom I.O."/>
            <person name="Guillou S."/>
            <person name="Cros-Aarteil S."/>
            <person name="Calhoun S."/>
            <person name="Haridas S."/>
            <person name="Kuo A."/>
            <person name="Mondo S."/>
            <person name="Pangilinan J."/>
            <person name="Riley R."/>
            <person name="Labutti K."/>
            <person name="Andreopoulos B."/>
            <person name="Lipzen A."/>
            <person name="Chen C."/>
            <person name="Yanf M."/>
            <person name="Daum C."/>
            <person name="Ng V."/>
            <person name="Clum A."/>
            <person name="Ohm R."/>
            <person name="Martin F."/>
            <person name="Silar P."/>
            <person name="Natvig D."/>
            <person name="Lalanne C."/>
            <person name="Gautier V."/>
            <person name="Ament-Velasquez S.L."/>
            <person name="Kruys A."/>
            <person name="Hutchinson M.I."/>
            <person name="Powell A.J."/>
            <person name="Barry K."/>
            <person name="Miller A.N."/>
            <person name="Grigoriev I.V."/>
            <person name="Debuchy R."/>
            <person name="Gladieux P."/>
            <person name="Thoren M.H."/>
            <person name="Johannesson H."/>
        </authorList>
    </citation>
    <scope>NUCLEOTIDE SEQUENCE</scope>
    <source>
        <strain evidence="3">PSN309</strain>
    </source>
</reference>
<sequence length="387" mass="41083">MPFEPPVLRRFFLPTWETPWRRPSKLPVPPKPSTKTQKQDFEEISRYCHIPEVHMDRNPPEVDLRQPPRAYFDGVEPVADIAATVIVHHSRADSLAPSDSNSATTSSWKKPTDDPDSTDTKKEEWWKRHWILLLGVAIIIAGGTIGGGIVGGFAVANRNNGSGNGNDTNSQKSGSDVSQADVARDTSDDDVPDVISYTRRITTTRTKTTIKRPKTTPATGTAVTASSSPAQITDSTSASGSAPPPSKVSSSSPTPSLAAATGTPKSPTPQIFIGRAKVGTGNAARSADIAFLPTDPCNYVTIVSSSDVGTTDPCGIPFTLPDGVTYTWEGCGGYTTVKYRLGQQGEDTSLGKCAYTGGKIFDGCPEVVEGEVVVQGNWVCGTKPASS</sequence>
<keyword evidence="2" id="KW-0812">Transmembrane</keyword>
<protein>
    <submittedName>
        <fullName evidence="3">Uncharacterized protein</fullName>
    </submittedName>
</protein>
<organism evidence="3 4">
    <name type="scientific">Podospora australis</name>
    <dbReference type="NCBI Taxonomy" id="1536484"/>
    <lineage>
        <taxon>Eukaryota</taxon>
        <taxon>Fungi</taxon>
        <taxon>Dikarya</taxon>
        <taxon>Ascomycota</taxon>
        <taxon>Pezizomycotina</taxon>
        <taxon>Sordariomycetes</taxon>
        <taxon>Sordariomycetidae</taxon>
        <taxon>Sordariales</taxon>
        <taxon>Podosporaceae</taxon>
        <taxon>Podospora</taxon>
    </lineage>
</organism>
<keyword evidence="4" id="KW-1185">Reference proteome</keyword>
<accession>A0AAN6WNQ2</accession>
<feature type="region of interest" description="Disordered" evidence="1">
    <location>
        <begin position="163"/>
        <end position="270"/>
    </location>
</feature>
<feature type="region of interest" description="Disordered" evidence="1">
    <location>
        <begin position="91"/>
        <end position="121"/>
    </location>
</feature>
<gene>
    <name evidence="3" type="ORF">QBC35DRAFT_476555</name>
</gene>